<sequence>MFFIRVRSVGFLDIHGVLSTRKGEQVMKSRSGVWVGARGAIFYRIAS</sequence>
<comment type="caution">
    <text evidence="1">The sequence shown here is derived from an EMBL/GenBank/DDBJ whole genome shotgun (WGS) entry which is preliminary data.</text>
</comment>
<dbReference type="RefSeq" id="WP_013462711.1">
    <property type="nucleotide sequence ID" value="NZ_KE356190.1"/>
</dbReference>
<proteinExistence type="predicted"/>
<protein>
    <submittedName>
        <fullName evidence="1">Late transcription unit A protein</fullName>
    </submittedName>
</protein>
<gene>
    <name evidence="1" type="ORF">CP99DC5_0116</name>
</gene>
<dbReference type="GeneID" id="33927025"/>
<dbReference type="Proteomes" id="UP000014627">
    <property type="component" value="Unassembled WGS sequence"/>
</dbReference>
<evidence type="ECO:0000313" key="1">
    <source>
        <dbReference type="EMBL" id="EPJ28637.1"/>
    </source>
</evidence>
<dbReference type="EMBL" id="ATLC01000044">
    <property type="protein sequence ID" value="EPJ28637.1"/>
    <property type="molecule type" value="Genomic_DNA"/>
</dbReference>
<accession>A0ABN0MQH7</accession>
<dbReference type="InterPro" id="IPR035380">
    <property type="entry name" value="LtuA"/>
</dbReference>
<dbReference type="Pfam" id="PF17446">
    <property type="entry name" value="LtuA"/>
    <property type="match status" value="1"/>
</dbReference>
<name>A0ABN0MQH7_CHLPS</name>
<evidence type="ECO:0000313" key="2">
    <source>
        <dbReference type="Proteomes" id="UP000014627"/>
    </source>
</evidence>
<reference evidence="1 2" key="1">
    <citation type="submission" date="2013-04" db="EMBL/GenBank/DDBJ databases">
        <title>Genome sequence of Chlamydia psittaci 99DC5.</title>
        <authorList>
            <person name="Huot-Creasy H."/>
            <person name="McCracken C.L."/>
            <person name="Humphries M."/>
            <person name="Sachse K."/>
            <person name="Laroucau K."/>
            <person name="Bavoil P."/>
            <person name="Myers G.S."/>
        </authorList>
    </citation>
    <scope>NUCLEOTIDE SEQUENCE [LARGE SCALE GENOMIC DNA]</scope>
    <source>
        <strain evidence="1 2">99DC5</strain>
    </source>
</reference>
<keyword evidence="2" id="KW-1185">Reference proteome</keyword>
<organism evidence="1 2">
    <name type="scientific">Chlamydia psittaci 99DC5</name>
    <dbReference type="NCBI Taxonomy" id="1112251"/>
    <lineage>
        <taxon>Bacteria</taxon>
        <taxon>Pseudomonadati</taxon>
        <taxon>Chlamydiota</taxon>
        <taxon>Chlamydiia</taxon>
        <taxon>Chlamydiales</taxon>
        <taxon>Chlamydiaceae</taxon>
        <taxon>Chlamydia/Chlamydophila group</taxon>
        <taxon>Chlamydia</taxon>
    </lineage>
</organism>